<evidence type="ECO:0000256" key="2">
    <source>
        <dbReference type="ARBA" id="ARBA00007809"/>
    </source>
</evidence>
<keyword evidence="4" id="KW-1003">Cell membrane</keyword>
<dbReference type="InterPro" id="IPR047664">
    <property type="entry name" value="SWEET"/>
</dbReference>
<dbReference type="FunFam" id="1.20.1280.290:FF:000002">
    <property type="entry name" value="Bidirectional sugar transporter SWEET"/>
    <property type="match status" value="1"/>
</dbReference>
<dbReference type="AlphaFoldDB" id="A0A8J5FWF4"/>
<evidence type="ECO:0000313" key="14">
    <source>
        <dbReference type="Proteomes" id="UP000734854"/>
    </source>
</evidence>
<reference evidence="13 14" key="1">
    <citation type="submission" date="2020-08" db="EMBL/GenBank/DDBJ databases">
        <title>Plant Genome Project.</title>
        <authorList>
            <person name="Zhang R.-G."/>
        </authorList>
    </citation>
    <scope>NUCLEOTIDE SEQUENCE [LARGE SCALE GENOMIC DNA]</scope>
    <source>
        <tissue evidence="13">Rhizome</tissue>
    </source>
</reference>
<dbReference type="Gene3D" id="1.20.1280.290">
    <property type="match status" value="2"/>
</dbReference>
<comment type="function">
    <text evidence="10">Mediates both low-affinity uptake and efflux of sugar across the plasma membrane.</text>
</comment>
<keyword evidence="9 12" id="KW-0472">Membrane</keyword>
<evidence type="ECO:0000256" key="4">
    <source>
        <dbReference type="ARBA" id="ARBA00022475"/>
    </source>
</evidence>
<dbReference type="PANTHER" id="PTHR10791">
    <property type="entry name" value="RAG1-ACTIVATING PROTEIN 1"/>
    <property type="match status" value="1"/>
</dbReference>
<evidence type="ECO:0000256" key="5">
    <source>
        <dbReference type="ARBA" id="ARBA00022597"/>
    </source>
</evidence>
<feature type="transmembrane region" description="Helical" evidence="12">
    <location>
        <begin position="69"/>
        <end position="91"/>
    </location>
</feature>
<proteinExistence type="inferred from homology"/>
<keyword evidence="8 12" id="KW-1133">Transmembrane helix</keyword>
<organism evidence="13 14">
    <name type="scientific">Zingiber officinale</name>
    <name type="common">Ginger</name>
    <name type="synonym">Amomum zingiber</name>
    <dbReference type="NCBI Taxonomy" id="94328"/>
    <lineage>
        <taxon>Eukaryota</taxon>
        <taxon>Viridiplantae</taxon>
        <taxon>Streptophyta</taxon>
        <taxon>Embryophyta</taxon>
        <taxon>Tracheophyta</taxon>
        <taxon>Spermatophyta</taxon>
        <taxon>Magnoliopsida</taxon>
        <taxon>Liliopsida</taxon>
        <taxon>Zingiberales</taxon>
        <taxon>Zingiberaceae</taxon>
        <taxon>Zingiber</taxon>
    </lineage>
</organism>
<feature type="transmembrane region" description="Helical" evidence="12">
    <location>
        <begin position="190"/>
        <end position="211"/>
    </location>
</feature>
<feature type="transmembrane region" description="Helical" evidence="12">
    <location>
        <begin position="162"/>
        <end position="184"/>
    </location>
</feature>
<evidence type="ECO:0000256" key="11">
    <source>
        <dbReference type="ARBA" id="ARBA00038715"/>
    </source>
</evidence>
<dbReference type="InterPro" id="IPR004316">
    <property type="entry name" value="SWEET_rpt"/>
</dbReference>
<feature type="transmembrane region" description="Helical" evidence="12">
    <location>
        <begin position="130"/>
        <end position="150"/>
    </location>
</feature>
<evidence type="ECO:0000256" key="6">
    <source>
        <dbReference type="ARBA" id="ARBA00022692"/>
    </source>
</evidence>
<evidence type="ECO:0000256" key="12">
    <source>
        <dbReference type="SAM" id="Phobius"/>
    </source>
</evidence>
<dbReference type="PANTHER" id="PTHR10791:SF30">
    <property type="entry name" value="SUGAR TRANSPORTER SWEET1"/>
    <property type="match status" value="1"/>
</dbReference>
<evidence type="ECO:0000256" key="1">
    <source>
        <dbReference type="ARBA" id="ARBA00004651"/>
    </source>
</evidence>
<dbReference type="EMBL" id="JACMSC010000012">
    <property type="protein sequence ID" value="KAG6496398.1"/>
    <property type="molecule type" value="Genomic_DNA"/>
</dbReference>
<evidence type="ECO:0000256" key="7">
    <source>
        <dbReference type="ARBA" id="ARBA00022737"/>
    </source>
</evidence>
<feature type="transmembrane region" description="Helical" evidence="12">
    <location>
        <begin position="45"/>
        <end position="63"/>
    </location>
</feature>
<evidence type="ECO:0000256" key="10">
    <source>
        <dbReference type="ARBA" id="ARBA00037238"/>
    </source>
</evidence>
<keyword evidence="7" id="KW-0677">Repeat</keyword>
<gene>
    <name evidence="13" type="ORF">ZIOFF_044260</name>
</gene>
<keyword evidence="3" id="KW-0813">Transport</keyword>
<feature type="transmembrane region" description="Helical" evidence="12">
    <location>
        <begin position="103"/>
        <end position="124"/>
    </location>
</feature>
<evidence type="ECO:0000256" key="3">
    <source>
        <dbReference type="ARBA" id="ARBA00022448"/>
    </source>
</evidence>
<protein>
    <recommendedName>
        <fullName evidence="15">Bidirectional sugar transporter SWEET</fullName>
    </recommendedName>
</protein>
<dbReference type="GO" id="GO:0051119">
    <property type="term" value="F:sugar transmembrane transporter activity"/>
    <property type="evidence" value="ECO:0007669"/>
    <property type="project" value="InterPro"/>
</dbReference>
<evidence type="ECO:0000313" key="13">
    <source>
        <dbReference type="EMBL" id="KAG6496398.1"/>
    </source>
</evidence>
<sequence length="228" mass="25507">MIMNQIIIRNIIGIIGICNSSMIYRPTYIQIIKSKDVKKFSPIPYLATLLNCLLWFFYGLPIVHPNSLLVITINGIGIAFEVFYLTVFLIYAARQGRLKVMKLLALETVFMIVVVTSVLLLIHTTTKRSLVVGILCIIFGTCMYASPLVVMKLVIQTKSVEFMPFTLSLASFLNGVCWTSYGFLPFDINLLVPNGLGTLFGLAQLVLYACYFKSTSKKDARAEVELPV</sequence>
<evidence type="ECO:0000256" key="9">
    <source>
        <dbReference type="ARBA" id="ARBA00023136"/>
    </source>
</evidence>
<accession>A0A8J5FWF4</accession>
<comment type="similarity">
    <text evidence="2">Belongs to the SWEET sugar transporter family.</text>
</comment>
<comment type="subunit">
    <text evidence="11">Forms homooligomers and/or heterooligomers.</text>
</comment>
<comment type="subcellular location">
    <subcellularLocation>
        <location evidence="1">Cell membrane</location>
        <topology evidence="1">Multi-pass membrane protein</topology>
    </subcellularLocation>
</comment>
<dbReference type="GO" id="GO:0005886">
    <property type="term" value="C:plasma membrane"/>
    <property type="evidence" value="ECO:0007669"/>
    <property type="project" value="UniProtKB-SubCell"/>
</dbReference>
<comment type="caution">
    <text evidence="13">The sequence shown here is derived from an EMBL/GenBank/DDBJ whole genome shotgun (WGS) entry which is preliminary data.</text>
</comment>
<evidence type="ECO:0008006" key="15">
    <source>
        <dbReference type="Google" id="ProtNLM"/>
    </source>
</evidence>
<dbReference type="Proteomes" id="UP000734854">
    <property type="component" value="Unassembled WGS sequence"/>
</dbReference>
<evidence type="ECO:0000256" key="8">
    <source>
        <dbReference type="ARBA" id="ARBA00022989"/>
    </source>
</evidence>
<name>A0A8J5FWF4_ZINOF</name>
<keyword evidence="6 12" id="KW-0812">Transmembrane</keyword>
<keyword evidence="5" id="KW-0762">Sugar transport</keyword>
<dbReference type="Pfam" id="PF03083">
    <property type="entry name" value="MtN3_slv"/>
    <property type="match status" value="2"/>
</dbReference>
<keyword evidence="14" id="KW-1185">Reference proteome</keyword>
<dbReference type="FunFam" id="1.20.1280.290:FF:000001">
    <property type="entry name" value="Bidirectional sugar transporter SWEET"/>
    <property type="match status" value="1"/>
</dbReference>